<keyword evidence="1" id="KW-1133">Transmembrane helix</keyword>
<proteinExistence type="predicted"/>
<evidence type="ECO:0000313" key="3">
    <source>
        <dbReference type="Proteomes" id="UP000272193"/>
    </source>
</evidence>
<evidence type="ECO:0000256" key="1">
    <source>
        <dbReference type="SAM" id="Phobius"/>
    </source>
</evidence>
<keyword evidence="3" id="KW-1185">Reference proteome</keyword>
<dbReference type="AlphaFoldDB" id="A0A3N4U3J4"/>
<feature type="transmembrane region" description="Helical" evidence="1">
    <location>
        <begin position="24"/>
        <end position="43"/>
    </location>
</feature>
<dbReference type="RefSeq" id="WP_124224188.1">
    <property type="nucleotide sequence ID" value="NZ_RKQL01000008.1"/>
</dbReference>
<reference evidence="2 3" key="1">
    <citation type="submission" date="2018-11" db="EMBL/GenBank/DDBJ databases">
        <title>Genomic Encyclopedia of Type Strains, Phase IV (KMG-IV): sequencing the most valuable type-strain genomes for metagenomic binning, comparative biology and taxonomic classification.</title>
        <authorList>
            <person name="Goeker M."/>
        </authorList>
    </citation>
    <scope>NUCLEOTIDE SEQUENCE [LARGE SCALE GENOMIC DNA]</scope>
    <source>
        <strain evidence="2 3">DSM 101684</strain>
    </source>
</reference>
<keyword evidence="1" id="KW-0472">Membrane</keyword>
<comment type="caution">
    <text evidence="2">The sequence shown here is derived from an EMBL/GenBank/DDBJ whole genome shotgun (WGS) entry which is preliminary data.</text>
</comment>
<name>A0A3N4U3J4_9BURK</name>
<dbReference type="EMBL" id="RKQL01000008">
    <property type="protein sequence ID" value="RPE62855.1"/>
    <property type="molecule type" value="Genomic_DNA"/>
</dbReference>
<protein>
    <submittedName>
        <fullName evidence="2">Uncharacterized protein</fullName>
    </submittedName>
</protein>
<sequence length="109" mass="11336">MNTAASPACTVSPEAASRAFRRQLVLMATLGTFVPLAVLSLLYTLAPLPLTAQAASMLRAANGIAAVVIGLNALAVAALALARTWFMRRGLVRPAVWHPVQVVGRGESA</sequence>
<dbReference type="Proteomes" id="UP000272193">
    <property type="component" value="Unassembled WGS sequence"/>
</dbReference>
<accession>A0A3N4U3J4</accession>
<gene>
    <name evidence="2" type="ORF">EDC62_2554</name>
</gene>
<keyword evidence="1" id="KW-0812">Transmembrane</keyword>
<feature type="transmembrane region" description="Helical" evidence="1">
    <location>
        <begin position="63"/>
        <end position="82"/>
    </location>
</feature>
<evidence type="ECO:0000313" key="2">
    <source>
        <dbReference type="EMBL" id="RPE62855.1"/>
    </source>
</evidence>
<organism evidence="2 3">
    <name type="scientific">Tibeticola sediminis</name>
    <dbReference type="NCBI Taxonomy" id="1917811"/>
    <lineage>
        <taxon>Bacteria</taxon>
        <taxon>Pseudomonadati</taxon>
        <taxon>Pseudomonadota</taxon>
        <taxon>Betaproteobacteria</taxon>
        <taxon>Burkholderiales</taxon>
        <taxon>Comamonadaceae</taxon>
        <taxon>Tibeticola</taxon>
    </lineage>
</organism>